<accession>A0A7Z7HTD6</accession>
<evidence type="ECO:0000313" key="1">
    <source>
        <dbReference type="EMBL" id="SMB33147.1"/>
    </source>
</evidence>
<keyword evidence="2" id="KW-1185">Reference proteome</keyword>
<keyword evidence="1" id="KW-0614">Plasmid</keyword>
<evidence type="ECO:0000313" key="2">
    <source>
        <dbReference type="Proteomes" id="UP000242886"/>
    </source>
</evidence>
<proteinExistence type="predicted"/>
<protein>
    <submittedName>
        <fullName evidence="1">Uncharacterized protein</fullName>
    </submittedName>
</protein>
<dbReference type="RefSeq" id="WP_231913054.1">
    <property type="nucleotide sequence ID" value="NZ_LT837804.1"/>
</dbReference>
<geneLocation type="plasmid" evidence="1 2">
    <name>SDENCHOLpa</name>
</geneLocation>
<gene>
    <name evidence="1" type="ORF">SDENCHOL_PA20008</name>
</gene>
<dbReference type="AlphaFoldDB" id="A0A7Z7HTD6"/>
<sequence length="93" mass="11023">MQTEITTRDRLNRYEIAQETIGFMMAMRTEAIHDEEKKAVPDTAKIAQWNMEFERLDDELYGLRLHDDEAIQRVLDEYCPIVKAEYERSRVAA</sequence>
<organism evidence="1 2">
    <name type="scientific">Sterolibacterium denitrificans</name>
    <dbReference type="NCBI Taxonomy" id="157592"/>
    <lineage>
        <taxon>Bacteria</taxon>
        <taxon>Pseudomonadati</taxon>
        <taxon>Pseudomonadota</taxon>
        <taxon>Betaproteobacteria</taxon>
        <taxon>Nitrosomonadales</taxon>
        <taxon>Sterolibacteriaceae</taxon>
        <taxon>Sterolibacterium</taxon>
    </lineage>
</organism>
<name>A0A7Z7HTD6_9PROT</name>
<dbReference type="EMBL" id="LT837804">
    <property type="protein sequence ID" value="SMB33147.1"/>
    <property type="molecule type" value="Genomic_DNA"/>
</dbReference>
<reference evidence="1" key="1">
    <citation type="submission" date="2017-03" db="EMBL/GenBank/DDBJ databases">
        <authorList>
            <consortium name="AG Boll"/>
        </authorList>
    </citation>
    <scope>NUCLEOTIDE SEQUENCE [LARGE SCALE GENOMIC DNA]</scope>
    <source>
        <strain evidence="1">Chol</strain>
    </source>
</reference>
<dbReference type="Proteomes" id="UP000242886">
    <property type="component" value="Plasmid SDENCHOLpa"/>
</dbReference>